<dbReference type="InterPro" id="IPR024320">
    <property type="entry name" value="LPG_synthase_C"/>
</dbReference>
<feature type="transmembrane region" description="Helical" evidence="6">
    <location>
        <begin position="40"/>
        <end position="60"/>
    </location>
</feature>
<gene>
    <name evidence="8" type="ORF">LQ327_08215</name>
</gene>
<sequence>MVVWAARLVGLLAIISIFAPAARRRLEPASWFGLPVEASLVGTVILATAGVGLMLLATGLRRRKRRAWQLAVLMCVVIIASHALGRHPLPPLVVAAILLIGLLLTRREFDAVPDPVGRFVALRLVVQLLAAGLVIVTAMLVLVRPTVLVGHPSLGEKISHAALSLIGVEGPVEFQLVWYDDLTAAVGLTFGIGALVLGGYFLLRSAEPRPQLSPDDVAGIRGLLERHGSADSLGYFALRRDKSVVFSSSGKAAVAYRVVTGVALASGDPLGDVEAWPGAIEEFVAVCRRYGWVPAVLGCSEQGARVWSREAGLDALELGDEAVVDVATFSLQGRAMRTVRQAVSRIKRAGYETTVRRLHDVPAAELATLRACVERWRGGPDERGFSMALSRAADAEADPQAVVVVASEGGAPKGLLQFVPWGGDGLSLDLMIRDPAVTENGLNELLITDLLAACRGLDVAQVSLNFAVFRSALERGERIGAGPVARLWARVLRIASRWWQIETLYRFNARFGPAWVPRFLAFDAVRDLPRIAVAAFEAEGYGGRPPALLRLLRR</sequence>
<keyword evidence="2" id="KW-1003">Cell membrane</keyword>
<keyword evidence="5 6" id="KW-0472">Membrane</keyword>
<dbReference type="Pfam" id="PF09924">
    <property type="entry name" value="LPG_synthase_C"/>
    <property type="match status" value="1"/>
</dbReference>
<accession>A0ABS8P748</accession>
<keyword evidence="9" id="KW-1185">Reference proteome</keyword>
<evidence type="ECO:0000259" key="7">
    <source>
        <dbReference type="Pfam" id="PF09924"/>
    </source>
</evidence>
<name>A0ABS8P748_9PSEU</name>
<evidence type="ECO:0000256" key="3">
    <source>
        <dbReference type="ARBA" id="ARBA00022692"/>
    </source>
</evidence>
<feature type="transmembrane region" description="Helical" evidence="6">
    <location>
        <begin position="182"/>
        <end position="203"/>
    </location>
</feature>
<keyword evidence="4 6" id="KW-1133">Transmembrane helix</keyword>
<feature type="domain" description="Phosphatidylglycerol lysyltransferase C-terminal" evidence="7">
    <location>
        <begin position="222"/>
        <end position="522"/>
    </location>
</feature>
<keyword evidence="3 6" id="KW-0812">Transmembrane</keyword>
<evidence type="ECO:0000313" key="8">
    <source>
        <dbReference type="EMBL" id="MCD2193370.1"/>
    </source>
</evidence>
<comment type="subcellular location">
    <subcellularLocation>
        <location evidence="1">Cell membrane</location>
        <topology evidence="1">Multi-pass membrane protein</topology>
    </subcellularLocation>
</comment>
<evidence type="ECO:0000313" key="9">
    <source>
        <dbReference type="Proteomes" id="UP001199469"/>
    </source>
</evidence>
<protein>
    <submittedName>
        <fullName evidence="8">Phosphatidylglycerol lysyltransferase domain-containing protein</fullName>
    </submittedName>
</protein>
<proteinExistence type="predicted"/>
<evidence type="ECO:0000256" key="5">
    <source>
        <dbReference type="ARBA" id="ARBA00023136"/>
    </source>
</evidence>
<dbReference type="EMBL" id="JAJNDB010000001">
    <property type="protein sequence ID" value="MCD2193370.1"/>
    <property type="molecule type" value="Genomic_DNA"/>
</dbReference>
<feature type="transmembrane region" description="Helical" evidence="6">
    <location>
        <begin position="91"/>
        <end position="109"/>
    </location>
</feature>
<reference evidence="8 9" key="1">
    <citation type="submission" date="2021-11" db="EMBL/GenBank/DDBJ databases">
        <title>Draft genome sequence of Actinomycetospora sp. SF1 isolated from the rhizosphere soil.</title>
        <authorList>
            <person name="Duangmal K."/>
            <person name="Chantavorakit T."/>
        </authorList>
    </citation>
    <scope>NUCLEOTIDE SEQUENCE [LARGE SCALE GENOMIC DNA]</scope>
    <source>
        <strain evidence="8 9">TBRC 5722</strain>
    </source>
</reference>
<comment type="caution">
    <text evidence="8">The sequence shown here is derived from an EMBL/GenBank/DDBJ whole genome shotgun (WGS) entry which is preliminary data.</text>
</comment>
<dbReference type="InterPro" id="IPR051211">
    <property type="entry name" value="PG_lysyltransferase"/>
</dbReference>
<evidence type="ECO:0000256" key="4">
    <source>
        <dbReference type="ARBA" id="ARBA00022989"/>
    </source>
</evidence>
<dbReference type="Proteomes" id="UP001199469">
    <property type="component" value="Unassembled WGS sequence"/>
</dbReference>
<dbReference type="RefSeq" id="WP_230733185.1">
    <property type="nucleotide sequence ID" value="NZ_JAJNDB010000001.1"/>
</dbReference>
<feature type="transmembrane region" description="Helical" evidence="6">
    <location>
        <begin position="67"/>
        <end position="85"/>
    </location>
</feature>
<organism evidence="8 9">
    <name type="scientific">Actinomycetospora endophytica</name>
    <dbReference type="NCBI Taxonomy" id="2291215"/>
    <lineage>
        <taxon>Bacteria</taxon>
        <taxon>Bacillati</taxon>
        <taxon>Actinomycetota</taxon>
        <taxon>Actinomycetes</taxon>
        <taxon>Pseudonocardiales</taxon>
        <taxon>Pseudonocardiaceae</taxon>
        <taxon>Actinomycetospora</taxon>
    </lineage>
</organism>
<dbReference type="PANTHER" id="PTHR34697">
    <property type="entry name" value="PHOSPHATIDYLGLYCEROL LYSYLTRANSFERASE"/>
    <property type="match status" value="1"/>
</dbReference>
<dbReference type="PANTHER" id="PTHR34697:SF2">
    <property type="entry name" value="PHOSPHATIDYLGLYCEROL LYSYLTRANSFERASE"/>
    <property type="match status" value="1"/>
</dbReference>
<feature type="transmembrane region" description="Helical" evidence="6">
    <location>
        <begin position="121"/>
        <end position="143"/>
    </location>
</feature>
<evidence type="ECO:0000256" key="6">
    <source>
        <dbReference type="SAM" id="Phobius"/>
    </source>
</evidence>
<evidence type="ECO:0000256" key="1">
    <source>
        <dbReference type="ARBA" id="ARBA00004651"/>
    </source>
</evidence>
<evidence type="ECO:0000256" key="2">
    <source>
        <dbReference type="ARBA" id="ARBA00022475"/>
    </source>
</evidence>